<dbReference type="InterPro" id="IPR000086">
    <property type="entry name" value="NUDIX_hydrolase_dom"/>
</dbReference>
<comment type="caution">
    <text evidence="6">The sequence shown here is derived from an EMBL/GenBank/DDBJ whole genome shotgun (WGS) entry which is preliminary data.</text>
</comment>
<dbReference type="InterPro" id="IPR015797">
    <property type="entry name" value="NUDIX_hydrolase-like_dom_sf"/>
</dbReference>
<evidence type="ECO:0000256" key="3">
    <source>
        <dbReference type="ARBA" id="ARBA00022801"/>
    </source>
</evidence>
<protein>
    <recommendedName>
        <fullName evidence="5">Nudix hydrolase domain-containing protein</fullName>
    </recommendedName>
</protein>
<dbReference type="Gene3D" id="3.90.79.10">
    <property type="entry name" value="Nucleoside Triphosphate Pyrophosphohydrolase"/>
    <property type="match status" value="1"/>
</dbReference>
<dbReference type="OrthoDB" id="2011998at2759"/>
<accession>A0A9W8AYL1</accession>
<dbReference type="PANTHER" id="PTHR12629">
    <property type="entry name" value="DIPHOSPHOINOSITOL POLYPHOSPHATE PHOSPHOHYDROLASE"/>
    <property type="match status" value="1"/>
</dbReference>
<dbReference type="PANTHER" id="PTHR12629:SF0">
    <property type="entry name" value="DIPHOSPHOINOSITOL-POLYPHOSPHATE DIPHOSPHATASE"/>
    <property type="match status" value="1"/>
</dbReference>
<keyword evidence="2" id="KW-0479">Metal-binding</keyword>
<evidence type="ECO:0000313" key="6">
    <source>
        <dbReference type="EMBL" id="KAJ1969890.1"/>
    </source>
</evidence>
<dbReference type="SUPFAM" id="SSF55811">
    <property type="entry name" value="Nudix"/>
    <property type="match status" value="1"/>
</dbReference>
<dbReference type="GO" id="GO:0005634">
    <property type="term" value="C:nucleus"/>
    <property type="evidence" value="ECO:0007669"/>
    <property type="project" value="TreeGrafter"/>
</dbReference>
<dbReference type="GO" id="GO:0016462">
    <property type="term" value="F:pyrophosphatase activity"/>
    <property type="evidence" value="ECO:0007669"/>
    <property type="project" value="InterPro"/>
</dbReference>
<dbReference type="AlphaFoldDB" id="A0A9W8AYL1"/>
<dbReference type="Pfam" id="PF00293">
    <property type="entry name" value="NUDIX"/>
    <property type="match status" value="1"/>
</dbReference>
<dbReference type="GO" id="GO:0046872">
    <property type="term" value="F:metal ion binding"/>
    <property type="evidence" value="ECO:0007669"/>
    <property type="project" value="UniProtKB-KW"/>
</dbReference>
<dbReference type="CDD" id="cd04666">
    <property type="entry name" value="NUDIX_DIPP2_like_Nudt4"/>
    <property type="match status" value="1"/>
</dbReference>
<organism evidence="6 7">
    <name type="scientific">Dispira parvispora</name>
    <dbReference type="NCBI Taxonomy" id="1520584"/>
    <lineage>
        <taxon>Eukaryota</taxon>
        <taxon>Fungi</taxon>
        <taxon>Fungi incertae sedis</taxon>
        <taxon>Zoopagomycota</taxon>
        <taxon>Kickxellomycotina</taxon>
        <taxon>Dimargaritomycetes</taxon>
        <taxon>Dimargaritales</taxon>
        <taxon>Dimargaritaceae</taxon>
        <taxon>Dispira</taxon>
    </lineage>
</organism>
<keyword evidence="3" id="KW-0378">Hydrolase</keyword>
<dbReference type="GO" id="GO:0005737">
    <property type="term" value="C:cytoplasm"/>
    <property type="evidence" value="ECO:0007669"/>
    <property type="project" value="TreeGrafter"/>
</dbReference>
<feature type="domain" description="Nudix hydrolase" evidence="5">
    <location>
        <begin position="8"/>
        <end position="137"/>
    </location>
</feature>
<proteinExistence type="predicted"/>
<name>A0A9W8AYL1_9FUNG</name>
<evidence type="ECO:0000259" key="5">
    <source>
        <dbReference type="PROSITE" id="PS51462"/>
    </source>
</evidence>
<dbReference type="PROSITE" id="PS00893">
    <property type="entry name" value="NUDIX_BOX"/>
    <property type="match status" value="1"/>
</dbReference>
<sequence>MTMRRADGVRQVSGGVPIDYQTKKILLISSRQDPQRYILPKGGWERNETREEGAVRETFEEAGLEARVVNYLGTWDLHPKKDTERVKCEMAFYELAVDKVHDEWPEKEERRRMWVTFNEALGLLSNPIMLKAVEKCSLNPTSSLPNECL</sequence>
<comment type="cofactor">
    <cofactor evidence="1">
        <name>Mg(2+)</name>
        <dbReference type="ChEBI" id="CHEBI:18420"/>
    </cofactor>
</comment>
<evidence type="ECO:0000256" key="4">
    <source>
        <dbReference type="ARBA" id="ARBA00022842"/>
    </source>
</evidence>
<evidence type="ECO:0000313" key="7">
    <source>
        <dbReference type="Proteomes" id="UP001150925"/>
    </source>
</evidence>
<dbReference type="EMBL" id="JANBPY010000015">
    <property type="protein sequence ID" value="KAJ1969890.1"/>
    <property type="molecule type" value="Genomic_DNA"/>
</dbReference>
<evidence type="ECO:0000256" key="2">
    <source>
        <dbReference type="ARBA" id="ARBA00022723"/>
    </source>
</evidence>
<gene>
    <name evidence="6" type="ORF">IWQ62_000323</name>
</gene>
<keyword evidence="7" id="KW-1185">Reference proteome</keyword>
<keyword evidence="4" id="KW-0460">Magnesium</keyword>
<dbReference type="InterPro" id="IPR020084">
    <property type="entry name" value="NUDIX_hydrolase_CS"/>
</dbReference>
<dbReference type="PROSITE" id="PS51462">
    <property type="entry name" value="NUDIX"/>
    <property type="match status" value="1"/>
</dbReference>
<dbReference type="Proteomes" id="UP001150925">
    <property type="component" value="Unassembled WGS sequence"/>
</dbReference>
<evidence type="ECO:0000256" key="1">
    <source>
        <dbReference type="ARBA" id="ARBA00001946"/>
    </source>
</evidence>
<reference evidence="6" key="1">
    <citation type="submission" date="2022-07" db="EMBL/GenBank/DDBJ databases">
        <title>Phylogenomic reconstructions and comparative analyses of Kickxellomycotina fungi.</title>
        <authorList>
            <person name="Reynolds N.K."/>
            <person name="Stajich J.E."/>
            <person name="Barry K."/>
            <person name="Grigoriev I.V."/>
            <person name="Crous P."/>
            <person name="Smith M.E."/>
        </authorList>
    </citation>
    <scope>NUCLEOTIDE SEQUENCE</scope>
    <source>
        <strain evidence="6">RSA 1196</strain>
    </source>
</reference>
<dbReference type="InterPro" id="IPR047198">
    <property type="entry name" value="DDP-like_NUDIX"/>
</dbReference>